<name>A0A084H127_METID</name>
<evidence type="ECO:0000256" key="6">
    <source>
        <dbReference type="ARBA" id="ARBA00022989"/>
    </source>
</evidence>
<protein>
    <submittedName>
        <fullName evidence="10">Transporter</fullName>
    </submittedName>
</protein>
<evidence type="ECO:0000313" key="11">
    <source>
        <dbReference type="Proteomes" id="UP000028549"/>
    </source>
</evidence>
<organism evidence="10 11">
    <name type="scientific">Metabacillus indicus</name>
    <name type="common">Bacillus indicus</name>
    <dbReference type="NCBI Taxonomy" id="246786"/>
    <lineage>
        <taxon>Bacteria</taxon>
        <taxon>Bacillati</taxon>
        <taxon>Bacillota</taxon>
        <taxon>Bacilli</taxon>
        <taxon>Bacillales</taxon>
        <taxon>Bacillaceae</taxon>
        <taxon>Metabacillus</taxon>
    </lineage>
</organism>
<feature type="transmembrane region" description="Helical" evidence="8">
    <location>
        <begin position="21"/>
        <end position="39"/>
    </location>
</feature>
<dbReference type="Proteomes" id="UP000028549">
    <property type="component" value="Unassembled WGS sequence"/>
</dbReference>
<feature type="transmembrane region" description="Helical" evidence="8">
    <location>
        <begin position="287"/>
        <end position="305"/>
    </location>
</feature>
<dbReference type="InterPro" id="IPR000620">
    <property type="entry name" value="EamA_dom"/>
</dbReference>
<feature type="transmembrane region" description="Helical" evidence="8">
    <location>
        <begin position="168"/>
        <end position="184"/>
    </location>
</feature>
<keyword evidence="7 8" id="KW-0472">Membrane</keyword>
<sequence length="320" mass="36250">MLLVKEGAVKMKQKQYDTYQTGLMHTALAYFLWGILPIYWKLIEHVGSEEILAHRVFWSFLFMMFLIQMKKQWGQLAEVIKRMLKKPLLLLSLVLSSVLISINWYLYIWAVNHNHILETSLGYYINPLISVLLGMIFLKERLNKWQYASFGLAAAGVLFMTIQYGKFPFVAIVLALSFGFYGLTKKVTKLDASIGLTLETLMVMPAALIYIFSIAAKGQSAFFDWSPATNAFLIGAGIVTAVPLLLFAKGAQHIPLFMVGILQYIAPTITLLLGVLVYNESFSGTEMITFSLIWSALVLFSFSHVKGSAWKWKKKKTMEL</sequence>
<dbReference type="PANTHER" id="PTHR22911:SF137">
    <property type="entry name" value="SOLUTE CARRIER FAMILY 35 MEMBER G2-RELATED"/>
    <property type="match status" value="1"/>
</dbReference>
<evidence type="ECO:0000256" key="2">
    <source>
        <dbReference type="ARBA" id="ARBA00007362"/>
    </source>
</evidence>
<evidence type="ECO:0000256" key="4">
    <source>
        <dbReference type="ARBA" id="ARBA00022475"/>
    </source>
</evidence>
<dbReference type="SUPFAM" id="SSF103481">
    <property type="entry name" value="Multidrug resistance efflux transporter EmrE"/>
    <property type="match status" value="2"/>
</dbReference>
<keyword evidence="3" id="KW-0813">Transport</keyword>
<evidence type="ECO:0000256" key="8">
    <source>
        <dbReference type="SAM" id="Phobius"/>
    </source>
</evidence>
<keyword evidence="6 8" id="KW-1133">Transmembrane helix</keyword>
<reference evidence="10 11" key="1">
    <citation type="journal article" date="2005" name="Int. J. Syst. Evol. Microbiol.">
        <title>Bacillus cibi sp. nov., isolated from jeotgal, a traditional Korean fermented seafood.</title>
        <authorList>
            <person name="Yoon J.H."/>
            <person name="Lee C.H."/>
            <person name="Oh T.K."/>
        </authorList>
    </citation>
    <scope>NUCLEOTIDE SEQUENCE [LARGE SCALE GENOMIC DNA]</scope>
    <source>
        <strain evidence="10 11">DSM 16189</strain>
    </source>
</reference>
<keyword evidence="4" id="KW-1003">Cell membrane</keyword>
<feature type="transmembrane region" description="Helical" evidence="8">
    <location>
        <begin position="228"/>
        <end position="247"/>
    </location>
</feature>
<dbReference type="STRING" id="246786.GS18_0206715"/>
<comment type="similarity">
    <text evidence="2">Belongs to the EamA transporter family.</text>
</comment>
<evidence type="ECO:0000313" key="10">
    <source>
        <dbReference type="EMBL" id="KEZ53289.1"/>
    </source>
</evidence>
<evidence type="ECO:0000256" key="3">
    <source>
        <dbReference type="ARBA" id="ARBA00022448"/>
    </source>
</evidence>
<dbReference type="NCBIfam" id="TIGR00688">
    <property type="entry name" value="rarD"/>
    <property type="match status" value="1"/>
</dbReference>
<proteinExistence type="inferred from homology"/>
<feature type="transmembrane region" description="Helical" evidence="8">
    <location>
        <begin position="196"/>
        <end position="216"/>
    </location>
</feature>
<feature type="transmembrane region" description="Helical" evidence="8">
    <location>
        <begin position="51"/>
        <end position="67"/>
    </location>
</feature>
<dbReference type="EMBL" id="JNVC02000002">
    <property type="protein sequence ID" value="KEZ53289.1"/>
    <property type="molecule type" value="Genomic_DNA"/>
</dbReference>
<comment type="subcellular location">
    <subcellularLocation>
        <location evidence="1">Cell membrane</location>
        <topology evidence="1">Multi-pass membrane protein</topology>
    </subcellularLocation>
</comment>
<feature type="transmembrane region" description="Helical" evidence="8">
    <location>
        <begin position="145"/>
        <end position="162"/>
    </location>
</feature>
<dbReference type="PANTHER" id="PTHR22911">
    <property type="entry name" value="ACYL-MALONYL CONDENSING ENZYME-RELATED"/>
    <property type="match status" value="1"/>
</dbReference>
<comment type="caution">
    <text evidence="10">The sequence shown here is derived from an EMBL/GenBank/DDBJ whole genome shotgun (WGS) entry which is preliminary data.</text>
</comment>
<keyword evidence="11" id="KW-1185">Reference proteome</keyword>
<dbReference type="InterPro" id="IPR004626">
    <property type="entry name" value="RarD"/>
</dbReference>
<feature type="domain" description="EamA" evidence="9">
    <location>
        <begin position="22"/>
        <end position="161"/>
    </location>
</feature>
<feature type="transmembrane region" description="Helical" evidence="8">
    <location>
        <begin position="254"/>
        <end position="275"/>
    </location>
</feature>
<evidence type="ECO:0000256" key="5">
    <source>
        <dbReference type="ARBA" id="ARBA00022692"/>
    </source>
</evidence>
<evidence type="ECO:0000259" key="9">
    <source>
        <dbReference type="Pfam" id="PF00892"/>
    </source>
</evidence>
<dbReference type="GO" id="GO:0005886">
    <property type="term" value="C:plasma membrane"/>
    <property type="evidence" value="ECO:0007669"/>
    <property type="project" value="UniProtKB-SubCell"/>
</dbReference>
<feature type="domain" description="EamA" evidence="9">
    <location>
        <begin position="169"/>
        <end position="301"/>
    </location>
</feature>
<keyword evidence="5 8" id="KW-0812">Transmembrane</keyword>
<evidence type="ECO:0000256" key="7">
    <source>
        <dbReference type="ARBA" id="ARBA00023136"/>
    </source>
</evidence>
<gene>
    <name evidence="10" type="ORF">GS18_0206715</name>
</gene>
<dbReference type="InterPro" id="IPR037185">
    <property type="entry name" value="EmrE-like"/>
</dbReference>
<dbReference type="AlphaFoldDB" id="A0A084H127"/>
<dbReference type="Pfam" id="PF00892">
    <property type="entry name" value="EamA"/>
    <property type="match status" value="2"/>
</dbReference>
<evidence type="ECO:0000256" key="1">
    <source>
        <dbReference type="ARBA" id="ARBA00004651"/>
    </source>
</evidence>
<feature type="transmembrane region" description="Helical" evidence="8">
    <location>
        <begin position="121"/>
        <end position="138"/>
    </location>
</feature>
<accession>A0A084H127</accession>
<feature type="transmembrane region" description="Helical" evidence="8">
    <location>
        <begin position="88"/>
        <end position="109"/>
    </location>
</feature>